<proteinExistence type="inferred from homology"/>
<feature type="transmembrane region" description="Helical" evidence="4">
    <location>
        <begin position="271"/>
        <end position="290"/>
    </location>
</feature>
<comment type="similarity">
    <text evidence="1">Belongs to the 1-acyl-sn-glycerol-3-phosphate acyltransferase family.</text>
</comment>
<evidence type="ECO:0000256" key="3">
    <source>
        <dbReference type="ARBA" id="ARBA00023315"/>
    </source>
</evidence>
<reference evidence="7 8" key="1">
    <citation type="submission" date="2024-11" db="EMBL/GenBank/DDBJ databases">
        <title>Adaptive evolution of stress response genes in parasites aligns with host niche diversity.</title>
        <authorList>
            <person name="Hahn C."/>
            <person name="Resl P."/>
        </authorList>
    </citation>
    <scope>NUCLEOTIDE SEQUENCE [LARGE SCALE GENOMIC DNA]</scope>
    <source>
        <strain evidence="7">EGGRZ-B1_66</strain>
        <tissue evidence="7">Body</tissue>
    </source>
</reference>
<keyword evidence="3 7" id="KW-0012">Acyltransferase</keyword>
<dbReference type="SUPFAM" id="SSF69593">
    <property type="entry name" value="Glycerol-3-phosphate (1)-acyltransferase"/>
    <property type="match status" value="1"/>
</dbReference>
<dbReference type="AlphaFoldDB" id="A0ABD2QAE8"/>
<evidence type="ECO:0000313" key="7">
    <source>
        <dbReference type="EMBL" id="KAL3316458.1"/>
    </source>
</evidence>
<evidence type="ECO:0000313" key="8">
    <source>
        <dbReference type="Proteomes" id="UP001626550"/>
    </source>
</evidence>
<keyword evidence="4" id="KW-1133">Transmembrane helix</keyword>
<protein>
    <submittedName>
        <fullName evidence="7">1-acyl-sn-glycerol-3-phosphate acyltransferase epsilon</fullName>
    </submittedName>
</protein>
<dbReference type="GO" id="GO:0016746">
    <property type="term" value="F:acyltransferase activity"/>
    <property type="evidence" value="ECO:0007669"/>
    <property type="project" value="UniProtKB-KW"/>
</dbReference>
<dbReference type="Pfam" id="PF01553">
    <property type="entry name" value="Acyltransferase"/>
    <property type="match status" value="1"/>
</dbReference>
<evidence type="ECO:0000256" key="2">
    <source>
        <dbReference type="ARBA" id="ARBA00022679"/>
    </source>
</evidence>
<dbReference type="InterPro" id="IPR002123">
    <property type="entry name" value="Plipid/glycerol_acylTrfase"/>
</dbReference>
<organism evidence="7 8">
    <name type="scientific">Cichlidogyrus casuarinus</name>
    <dbReference type="NCBI Taxonomy" id="1844966"/>
    <lineage>
        <taxon>Eukaryota</taxon>
        <taxon>Metazoa</taxon>
        <taxon>Spiralia</taxon>
        <taxon>Lophotrochozoa</taxon>
        <taxon>Platyhelminthes</taxon>
        <taxon>Monogenea</taxon>
        <taxon>Monopisthocotylea</taxon>
        <taxon>Dactylogyridea</taxon>
        <taxon>Ancyrocephalidae</taxon>
        <taxon>Cichlidogyrus</taxon>
    </lineage>
</organism>
<dbReference type="Pfam" id="PF16076">
    <property type="entry name" value="Acyltransf_C"/>
    <property type="match status" value="1"/>
</dbReference>
<sequence length="294" mass="34017">MLKYIPFFGLVVYFHNFIFVNRKKFNAQAADNALRMLKERGLPFWLILYPEGTRINPSNSEVFTKSVQFAKTSCIEPFTYHLTPRSTGLELVFKNLAQQIDAVYDVTIVYADENGNPRDRRLKMPGLTNWLEFTHSIHVHIDRIPIKNVPTSEKEQFKKWLFDRFRIKETFFKRLYEPSRYKDEESAKRVGSRVKPLTACVPWKEYVELEPPSLQHTKNVFNNSLKPSTGSATSVNSSDGTLKPLSFADTWLPTMTFIGISFFLAYLSFKLYLLTMLISYLAAGVGLVFLHQTD</sequence>
<dbReference type="PANTHER" id="PTHR10983:SF16">
    <property type="entry name" value="LYSOCARDIOLIPIN ACYLTRANSFERASE 1"/>
    <property type="match status" value="1"/>
</dbReference>
<comment type="caution">
    <text evidence="7">The sequence shown here is derived from an EMBL/GenBank/DDBJ whole genome shotgun (WGS) entry which is preliminary data.</text>
</comment>
<dbReference type="EMBL" id="JBJKFK010000537">
    <property type="protein sequence ID" value="KAL3316458.1"/>
    <property type="molecule type" value="Genomic_DNA"/>
</dbReference>
<feature type="transmembrane region" description="Helical" evidence="4">
    <location>
        <begin position="245"/>
        <end position="265"/>
    </location>
</feature>
<evidence type="ECO:0000259" key="5">
    <source>
        <dbReference type="Pfam" id="PF01553"/>
    </source>
</evidence>
<keyword evidence="4" id="KW-0812">Transmembrane</keyword>
<feature type="domain" description="Acyltransferase C-terminal" evidence="6">
    <location>
        <begin position="136"/>
        <end position="200"/>
    </location>
</feature>
<name>A0ABD2QAE8_9PLAT</name>
<accession>A0ABD2QAE8</accession>
<keyword evidence="4" id="KW-0472">Membrane</keyword>
<dbReference type="Proteomes" id="UP001626550">
    <property type="component" value="Unassembled WGS sequence"/>
</dbReference>
<gene>
    <name evidence="7" type="primary">AGPAT5</name>
    <name evidence="7" type="ORF">Ciccas_004900</name>
</gene>
<evidence type="ECO:0000256" key="4">
    <source>
        <dbReference type="SAM" id="Phobius"/>
    </source>
</evidence>
<feature type="domain" description="Phospholipid/glycerol acyltransferase" evidence="5">
    <location>
        <begin position="2"/>
        <end position="72"/>
    </location>
</feature>
<dbReference type="InterPro" id="IPR032098">
    <property type="entry name" value="Acyltransf_C"/>
</dbReference>
<evidence type="ECO:0000256" key="1">
    <source>
        <dbReference type="ARBA" id="ARBA00008655"/>
    </source>
</evidence>
<evidence type="ECO:0000259" key="6">
    <source>
        <dbReference type="Pfam" id="PF16076"/>
    </source>
</evidence>
<dbReference type="PANTHER" id="PTHR10983">
    <property type="entry name" value="1-ACYLGLYCEROL-3-PHOSPHATE ACYLTRANSFERASE-RELATED"/>
    <property type="match status" value="1"/>
</dbReference>
<keyword evidence="2" id="KW-0808">Transferase</keyword>
<keyword evidence="8" id="KW-1185">Reference proteome</keyword>
<dbReference type="CDD" id="cd07990">
    <property type="entry name" value="LPLAT_LCLAT1-like"/>
    <property type="match status" value="1"/>
</dbReference>